<feature type="transmembrane region" description="Helical" evidence="10">
    <location>
        <begin position="220"/>
        <end position="241"/>
    </location>
</feature>
<dbReference type="SUPFAM" id="SSF52540">
    <property type="entry name" value="P-loop containing nucleoside triphosphate hydrolases"/>
    <property type="match status" value="2"/>
</dbReference>
<dbReference type="InterPro" id="IPR044726">
    <property type="entry name" value="ABCC_6TM_D2"/>
</dbReference>
<dbReference type="EMBL" id="VJMJ01000044">
    <property type="protein sequence ID" value="KAF0740789.1"/>
    <property type="molecule type" value="Genomic_DNA"/>
</dbReference>
<reference evidence="13 14" key="1">
    <citation type="submission" date="2019-07" db="EMBL/GenBank/DDBJ databases">
        <title>Genomics analysis of Aphanomyces spp. identifies a new class of oomycete effector associated with host adaptation.</title>
        <authorList>
            <person name="Gaulin E."/>
        </authorList>
    </citation>
    <scope>NUCLEOTIDE SEQUENCE [LARGE SCALE GENOMIC DNA]</scope>
    <source>
        <strain evidence="13 14">ATCC 201684</strain>
    </source>
</reference>
<evidence type="ECO:0000256" key="1">
    <source>
        <dbReference type="ARBA" id="ARBA00004128"/>
    </source>
</evidence>
<dbReference type="Proteomes" id="UP000481153">
    <property type="component" value="Unassembled WGS sequence"/>
</dbReference>
<keyword evidence="14" id="KW-1185">Reference proteome</keyword>
<feature type="transmembrane region" description="Helical" evidence="10">
    <location>
        <begin position="775"/>
        <end position="795"/>
    </location>
</feature>
<dbReference type="FunFam" id="3.40.50.300:FF:000997">
    <property type="entry name" value="Multidrug resistance-associated protein 1"/>
    <property type="match status" value="1"/>
</dbReference>
<dbReference type="SUPFAM" id="SSF90123">
    <property type="entry name" value="ABC transporter transmembrane region"/>
    <property type="match status" value="2"/>
</dbReference>
<name>A0A6G0XKD8_9STRA</name>
<keyword evidence="8 10" id="KW-1133">Transmembrane helix</keyword>
<feature type="domain" description="ABC transmembrane type-1" evidence="12">
    <location>
        <begin position="640"/>
        <end position="903"/>
    </location>
</feature>
<dbReference type="GO" id="GO:0005524">
    <property type="term" value="F:ATP binding"/>
    <property type="evidence" value="ECO:0007669"/>
    <property type="project" value="UniProtKB-KW"/>
</dbReference>
<keyword evidence="7" id="KW-0067">ATP-binding</keyword>
<dbReference type="CDD" id="cd03250">
    <property type="entry name" value="ABCC_MRP_domain1"/>
    <property type="match status" value="1"/>
</dbReference>
<feature type="domain" description="ABC transporter" evidence="11">
    <location>
        <begin position="398"/>
        <end position="623"/>
    </location>
</feature>
<dbReference type="GO" id="GO:0140359">
    <property type="term" value="F:ABC-type transporter activity"/>
    <property type="evidence" value="ECO:0007669"/>
    <property type="project" value="InterPro"/>
</dbReference>
<evidence type="ECO:0000256" key="6">
    <source>
        <dbReference type="ARBA" id="ARBA00022741"/>
    </source>
</evidence>
<evidence type="ECO:0000256" key="8">
    <source>
        <dbReference type="ARBA" id="ARBA00022989"/>
    </source>
</evidence>
<evidence type="ECO:0000313" key="14">
    <source>
        <dbReference type="Proteomes" id="UP000481153"/>
    </source>
</evidence>
<dbReference type="Gene3D" id="1.20.1560.10">
    <property type="entry name" value="ABC transporter type 1, transmembrane domain"/>
    <property type="match status" value="2"/>
</dbReference>
<keyword evidence="3" id="KW-0813">Transport</keyword>
<dbReference type="GO" id="GO:0005774">
    <property type="term" value="C:vacuolar membrane"/>
    <property type="evidence" value="ECO:0007669"/>
    <property type="project" value="UniProtKB-SubCell"/>
</dbReference>
<feature type="transmembrane region" description="Helical" evidence="10">
    <location>
        <begin position="747"/>
        <end position="769"/>
    </location>
</feature>
<dbReference type="InterPro" id="IPR003439">
    <property type="entry name" value="ABC_transporter-like_ATP-bd"/>
</dbReference>
<gene>
    <name evidence="13" type="ORF">Ae201684_003855</name>
</gene>
<dbReference type="GO" id="GO:0016887">
    <property type="term" value="F:ATP hydrolysis activity"/>
    <property type="evidence" value="ECO:0007669"/>
    <property type="project" value="InterPro"/>
</dbReference>
<keyword evidence="6" id="KW-0547">Nucleotide-binding</keyword>
<organism evidence="13 14">
    <name type="scientific">Aphanomyces euteiches</name>
    <dbReference type="NCBI Taxonomy" id="100861"/>
    <lineage>
        <taxon>Eukaryota</taxon>
        <taxon>Sar</taxon>
        <taxon>Stramenopiles</taxon>
        <taxon>Oomycota</taxon>
        <taxon>Saprolegniomycetes</taxon>
        <taxon>Saprolegniales</taxon>
        <taxon>Verrucalvaceae</taxon>
        <taxon>Aphanomyces</taxon>
    </lineage>
</organism>
<dbReference type="CDD" id="cd18580">
    <property type="entry name" value="ABC_6TM_ABCC_D2"/>
    <property type="match status" value="1"/>
</dbReference>
<dbReference type="PROSITE" id="PS50929">
    <property type="entry name" value="ABC_TM1F"/>
    <property type="match status" value="2"/>
</dbReference>
<dbReference type="InterPro" id="IPR044746">
    <property type="entry name" value="ABCC_6TM_D1"/>
</dbReference>
<dbReference type="InterPro" id="IPR036640">
    <property type="entry name" value="ABC1_TM_sf"/>
</dbReference>
<evidence type="ECO:0000313" key="13">
    <source>
        <dbReference type="EMBL" id="KAF0740789.1"/>
    </source>
</evidence>
<dbReference type="InterPro" id="IPR011527">
    <property type="entry name" value="ABC1_TM_dom"/>
</dbReference>
<comment type="subcellular location">
    <subcellularLocation>
        <location evidence="1">Vacuole membrane</location>
        <topology evidence="1">Multi-pass membrane protein</topology>
    </subcellularLocation>
</comment>
<dbReference type="FunFam" id="1.20.1560.10:FF:000013">
    <property type="entry name" value="ABC transporter C family member 2"/>
    <property type="match status" value="1"/>
</dbReference>
<sequence>MRSSDDPKHLTLGRQTAETHPRQAASFISQIFFTWCLPLVRLQRQLDVNDVWPLEATNKAETNTAAFAAAFERSQSVVWAGLSTFGGLYILSGFLSLNLRFLDLVGPIVLQRVVDSSEEMTQLYYWLALLLVSKVVRAIVWCHATLLQQSLGFRFASGLKGVLFQKVLSKASYTQANVPDLANVYTADMDALIWASSALHNLWILPTQVVLISYMLYNEIGVAAFAGMGVIVLSLLVGAYISKIQSTAYAKFSQARDVRMKAVKETFGSILYIKLHALEAKYHEKIQSLRDVELAHVWTLMFNGAISIFCFWAAPLFVSMASFAVYTIVLKQPLTASKVFTSLALFRLIQSPINEIPQNFTTVVEAFVSLKRIMTFLRQPDRRPRPPSRISLDKSCIISMEGGFFAWGDHDATPTLKNICLTISRGELVVIHGRVGSGKSSLCLAILGEMIQTQGTTALHGTIAYCSQEPWIQQMMIRDNILFGSPFDSEKYSRVVEACCLLVDFKALQHGDLTAAGSKGCNLSGGQKARIGLARACYSDADIIILDSPLAAIDSVVQKEIINKCIGNLLKTKTVILVTHNPEIIISRSLNQLFELDDGKVLATRPENPMDTLLERAIGRVDSSVYSSFFAACGGSPTVVMICIAQTLWQVFQIASDVWLSHWTSTSTSVEETAFYIEIYSALCFGCVLMVLLRAFLIMLSGWKASRTLFYNMAASLLGTSMPFFDKNPMGRIVNRFAEDMATIDTRLAYTYSGFVAMLFPVVGSLLTAMVVIRWGSLLFIPIIYLYVSLSLFYLQPSRELSRLINVTNSPVLSFLDEVDHGFILIRTYGVKYLNQFMDRHAHHVDVNIRMRYAKCVVEMWFEMCIQLQGTAIVVIVATGLVVFRSMLSAGVVGLAFNYIMIADANIVDLVKRYSWLEISMIAPERVLQYCRLENEDPHSRDKTEFVLHEGAIEFNQVQFRYEASSPFVLQDLTCSIRGGEKIGIVGRTGAGKSSLTMVLFRMYPIESGSISIDGRDISTIAKQELRQQLSIIPQSPVLFKGTLRQYLDPFESFDDAALWSVVSKAGLHTLVSEMPDKLSTELADKGSNLSVGERQMLCLARALLVQSKIVVLDEATAAMDHETDVQLQRVISTEFADATVLTIAHRLHTVMHSDRIMVMDAGCVVEMDSPSALLAKEDGFFCRLAKDGGVLVP</sequence>
<dbReference type="Gene3D" id="3.40.50.300">
    <property type="entry name" value="P-loop containing nucleotide triphosphate hydrolases"/>
    <property type="match status" value="2"/>
</dbReference>
<keyword evidence="4 10" id="KW-0812">Transmembrane</keyword>
<dbReference type="InterPro" id="IPR050173">
    <property type="entry name" value="ABC_transporter_C-like"/>
</dbReference>
<evidence type="ECO:0000256" key="9">
    <source>
        <dbReference type="ARBA" id="ARBA00023136"/>
    </source>
</evidence>
<evidence type="ECO:0000256" key="2">
    <source>
        <dbReference type="ARBA" id="ARBA00009726"/>
    </source>
</evidence>
<evidence type="ECO:0000256" key="5">
    <source>
        <dbReference type="ARBA" id="ARBA00022737"/>
    </source>
</evidence>
<feature type="transmembrane region" description="Helical" evidence="10">
    <location>
        <begin position="77"/>
        <end position="97"/>
    </location>
</feature>
<evidence type="ECO:0000256" key="3">
    <source>
        <dbReference type="ARBA" id="ARBA00022448"/>
    </source>
</evidence>
<feature type="domain" description="ABC transmembrane type-1" evidence="12">
    <location>
        <begin position="90"/>
        <end position="365"/>
    </location>
</feature>
<dbReference type="FunFam" id="3.40.50.300:FF:000610">
    <property type="entry name" value="Multidrug resistance-associated ABC transporter"/>
    <property type="match status" value="1"/>
</dbReference>
<dbReference type="VEuPathDB" id="FungiDB:AeMF1_019042"/>
<evidence type="ECO:0000256" key="10">
    <source>
        <dbReference type="SAM" id="Phobius"/>
    </source>
</evidence>
<feature type="domain" description="ABC transporter" evidence="11">
    <location>
        <begin position="953"/>
        <end position="1187"/>
    </location>
</feature>
<comment type="similarity">
    <text evidence="2">Belongs to the ABC transporter superfamily. ABCC family. Conjugate transporter (TC 3.A.1.208) subfamily.</text>
</comment>
<dbReference type="InterPro" id="IPR003593">
    <property type="entry name" value="AAA+_ATPase"/>
</dbReference>
<feature type="transmembrane region" description="Helical" evidence="10">
    <location>
        <begin position="123"/>
        <end position="147"/>
    </location>
</feature>
<evidence type="ECO:0000256" key="7">
    <source>
        <dbReference type="ARBA" id="ARBA00022840"/>
    </source>
</evidence>
<dbReference type="SMART" id="SM00382">
    <property type="entry name" value="AAA"/>
    <property type="match status" value="2"/>
</dbReference>
<evidence type="ECO:0000256" key="4">
    <source>
        <dbReference type="ARBA" id="ARBA00022692"/>
    </source>
</evidence>
<dbReference type="CDD" id="cd03244">
    <property type="entry name" value="ABCC_MRP_domain2"/>
    <property type="match status" value="1"/>
</dbReference>
<feature type="transmembrane region" description="Helical" evidence="10">
    <location>
        <begin position="298"/>
        <end position="329"/>
    </location>
</feature>
<dbReference type="Pfam" id="PF00005">
    <property type="entry name" value="ABC_tran"/>
    <property type="match status" value="2"/>
</dbReference>
<dbReference type="PANTHER" id="PTHR24223:SF443">
    <property type="entry name" value="MULTIDRUG-RESISTANCE LIKE PROTEIN 1, ISOFORM I"/>
    <property type="match status" value="1"/>
</dbReference>
<dbReference type="CDD" id="cd18579">
    <property type="entry name" value="ABC_6TM_ABCC_D1"/>
    <property type="match status" value="1"/>
</dbReference>
<keyword evidence="5" id="KW-0677">Repeat</keyword>
<feature type="transmembrane region" description="Helical" evidence="10">
    <location>
        <begin position="191"/>
        <end position="214"/>
    </location>
</feature>
<dbReference type="InterPro" id="IPR017871">
    <property type="entry name" value="ABC_transporter-like_CS"/>
</dbReference>
<evidence type="ECO:0000259" key="11">
    <source>
        <dbReference type="PROSITE" id="PS50893"/>
    </source>
</evidence>
<feature type="transmembrane region" description="Helical" evidence="10">
    <location>
        <begin position="679"/>
        <end position="703"/>
    </location>
</feature>
<dbReference type="PANTHER" id="PTHR24223">
    <property type="entry name" value="ATP-BINDING CASSETTE SUB-FAMILY C"/>
    <property type="match status" value="1"/>
</dbReference>
<proteinExistence type="inferred from homology"/>
<dbReference type="InterPro" id="IPR027417">
    <property type="entry name" value="P-loop_NTPase"/>
</dbReference>
<comment type="caution">
    <text evidence="13">The sequence shown here is derived from an EMBL/GenBank/DDBJ whole genome shotgun (WGS) entry which is preliminary data.</text>
</comment>
<protein>
    <submittedName>
        <fullName evidence="13">Uncharacterized protein</fullName>
    </submittedName>
</protein>
<dbReference type="Pfam" id="PF00664">
    <property type="entry name" value="ABC_membrane"/>
    <property type="match status" value="2"/>
</dbReference>
<dbReference type="PROSITE" id="PS50893">
    <property type="entry name" value="ABC_TRANSPORTER_2"/>
    <property type="match status" value="2"/>
</dbReference>
<feature type="transmembrane region" description="Helical" evidence="10">
    <location>
        <begin position="890"/>
        <end position="911"/>
    </location>
</feature>
<keyword evidence="9 10" id="KW-0472">Membrane</keyword>
<dbReference type="PROSITE" id="PS00211">
    <property type="entry name" value="ABC_TRANSPORTER_1"/>
    <property type="match status" value="1"/>
</dbReference>
<dbReference type="AlphaFoldDB" id="A0A6G0XKD8"/>
<evidence type="ECO:0000259" key="12">
    <source>
        <dbReference type="PROSITE" id="PS50929"/>
    </source>
</evidence>
<accession>A0A6G0XKD8</accession>